<sequence length="293" mass="32176">MEMDSRVRQEKIVLVIDDDGFMRQLAREVLEGIGLQVVEAGDGVAGLAALASVRPDIVLLDVGMPGLDGVEVCRALRRQHAGQGIPVLMFTAHDDGATVDGAFAAGATDYMCKPINNALLQHRMRILLQSSPVRRAADAGADAGTLLLVDHDPNVIRSLRRLFRADDYQLLCAPTAGEAFDLLGSHRVQVMIADQRLPQVCGADFLSKVKLQYPEVVRIVLSGYTQVDSVIDAINHGSVFRFFTKPWDDQAVRDSVREAFEHQRKANGHGARRRKDDFGSPRDMADRTMGFSI</sequence>
<evidence type="ECO:0000313" key="5">
    <source>
        <dbReference type="EMBL" id="PWF55029.1"/>
    </source>
</evidence>
<dbReference type="InterPro" id="IPR050595">
    <property type="entry name" value="Bact_response_regulator"/>
</dbReference>
<proteinExistence type="predicted"/>
<dbReference type="EMBL" id="PXWF02000050">
    <property type="protein sequence ID" value="PWF55029.1"/>
    <property type="molecule type" value="Genomic_DNA"/>
</dbReference>
<comment type="caution">
    <text evidence="5">The sequence shown here is derived from an EMBL/GenBank/DDBJ whole genome shotgun (WGS) entry which is preliminary data.</text>
</comment>
<evidence type="ECO:0000259" key="4">
    <source>
        <dbReference type="PROSITE" id="PS50110"/>
    </source>
</evidence>
<evidence type="ECO:0000313" key="6">
    <source>
        <dbReference type="Proteomes" id="UP000241421"/>
    </source>
</evidence>
<name>A0A2U2I5V1_9BURK</name>
<dbReference type="Proteomes" id="UP000241421">
    <property type="component" value="Unassembled WGS sequence"/>
</dbReference>
<accession>A0A2U2I5V1</accession>
<dbReference type="OrthoDB" id="9179585at2"/>
<dbReference type="PANTHER" id="PTHR44591:SF3">
    <property type="entry name" value="RESPONSE REGULATORY DOMAIN-CONTAINING PROTEIN"/>
    <property type="match status" value="1"/>
</dbReference>
<dbReference type="PANTHER" id="PTHR44591">
    <property type="entry name" value="STRESS RESPONSE REGULATOR PROTEIN 1"/>
    <property type="match status" value="1"/>
</dbReference>
<organism evidence="5 6">
    <name type="scientific">Massilia glaciei</name>
    <dbReference type="NCBI Taxonomy" id="1524097"/>
    <lineage>
        <taxon>Bacteria</taxon>
        <taxon>Pseudomonadati</taxon>
        <taxon>Pseudomonadota</taxon>
        <taxon>Betaproteobacteria</taxon>
        <taxon>Burkholderiales</taxon>
        <taxon>Oxalobacteraceae</taxon>
        <taxon>Telluria group</taxon>
        <taxon>Massilia</taxon>
    </lineage>
</organism>
<dbReference type="AlphaFoldDB" id="A0A2U2I5V1"/>
<dbReference type="Pfam" id="PF00072">
    <property type="entry name" value="Response_reg"/>
    <property type="match status" value="2"/>
</dbReference>
<keyword evidence="1 2" id="KW-0597">Phosphoprotein</keyword>
<evidence type="ECO:0000256" key="2">
    <source>
        <dbReference type="PROSITE-ProRule" id="PRU00169"/>
    </source>
</evidence>
<gene>
    <name evidence="5" type="ORF">C7C56_003870</name>
</gene>
<feature type="domain" description="Response regulatory" evidence="4">
    <location>
        <begin position="145"/>
        <end position="260"/>
    </location>
</feature>
<dbReference type="InterPro" id="IPR001789">
    <property type="entry name" value="Sig_transdc_resp-reg_receiver"/>
</dbReference>
<feature type="compositionally biased region" description="Basic and acidic residues" evidence="3">
    <location>
        <begin position="274"/>
        <end position="286"/>
    </location>
</feature>
<dbReference type="GO" id="GO:0000160">
    <property type="term" value="P:phosphorelay signal transduction system"/>
    <property type="evidence" value="ECO:0007669"/>
    <property type="project" value="InterPro"/>
</dbReference>
<dbReference type="InterPro" id="IPR011006">
    <property type="entry name" value="CheY-like_superfamily"/>
</dbReference>
<evidence type="ECO:0000256" key="3">
    <source>
        <dbReference type="SAM" id="MobiDB-lite"/>
    </source>
</evidence>
<keyword evidence="6" id="KW-1185">Reference proteome</keyword>
<dbReference type="Gene3D" id="3.40.50.2300">
    <property type="match status" value="2"/>
</dbReference>
<dbReference type="CDD" id="cd17569">
    <property type="entry name" value="REC_HupR-like"/>
    <property type="match status" value="1"/>
</dbReference>
<feature type="domain" description="Response regulatory" evidence="4">
    <location>
        <begin position="12"/>
        <end position="128"/>
    </location>
</feature>
<evidence type="ECO:0000256" key="1">
    <source>
        <dbReference type="ARBA" id="ARBA00022553"/>
    </source>
</evidence>
<dbReference type="SMART" id="SM00448">
    <property type="entry name" value="REC"/>
    <property type="match status" value="2"/>
</dbReference>
<feature type="modified residue" description="4-aspartylphosphate" evidence="2">
    <location>
        <position position="61"/>
    </location>
</feature>
<feature type="modified residue" description="4-aspartylphosphate" evidence="2">
    <location>
        <position position="194"/>
    </location>
</feature>
<feature type="region of interest" description="Disordered" evidence="3">
    <location>
        <begin position="262"/>
        <end position="293"/>
    </location>
</feature>
<reference evidence="5 6" key="1">
    <citation type="submission" date="2018-04" db="EMBL/GenBank/DDBJ databases">
        <title>Massilia violaceinigra sp. nov., a novel purple-pigmented bacterium isolated from Tianshan glacier, Xinjiang, China.</title>
        <authorList>
            <person name="Wang H."/>
        </authorList>
    </citation>
    <scope>NUCLEOTIDE SEQUENCE [LARGE SCALE GENOMIC DNA]</scope>
    <source>
        <strain evidence="5 6">B448-2</strain>
    </source>
</reference>
<dbReference type="SUPFAM" id="SSF52172">
    <property type="entry name" value="CheY-like"/>
    <property type="match status" value="2"/>
</dbReference>
<protein>
    <submittedName>
        <fullName evidence="5">Response regulator</fullName>
    </submittedName>
</protein>
<dbReference type="PROSITE" id="PS50110">
    <property type="entry name" value="RESPONSE_REGULATORY"/>
    <property type="match status" value="2"/>
</dbReference>